<sequence>MPPAQDHKRISDGGLGPNTGEIGCYAPTKIATSGVIREIEETILRPTFEGMRKEGEASCGT</sequence>
<organism evidence="6 7">
    <name type="scientific">Hyaloscypha bicolor E</name>
    <dbReference type="NCBI Taxonomy" id="1095630"/>
    <lineage>
        <taxon>Eukaryota</taxon>
        <taxon>Fungi</taxon>
        <taxon>Dikarya</taxon>
        <taxon>Ascomycota</taxon>
        <taxon>Pezizomycotina</taxon>
        <taxon>Leotiomycetes</taxon>
        <taxon>Helotiales</taxon>
        <taxon>Hyaloscyphaceae</taxon>
        <taxon>Hyaloscypha</taxon>
        <taxon>Hyaloscypha bicolor</taxon>
    </lineage>
</organism>
<evidence type="ECO:0000256" key="4">
    <source>
        <dbReference type="SAM" id="MobiDB-lite"/>
    </source>
</evidence>
<dbReference type="GO" id="GO:0005524">
    <property type="term" value="F:ATP binding"/>
    <property type="evidence" value="ECO:0007669"/>
    <property type="project" value="UniProtKB-KW"/>
</dbReference>
<feature type="region of interest" description="Disordered" evidence="4">
    <location>
        <begin position="1"/>
        <end position="21"/>
    </location>
</feature>
<protein>
    <submittedName>
        <fullName evidence="6">Phosphoribosylglycinamide synthetase</fullName>
    </submittedName>
</protein>
<feature type="compositionally biased region" description="Basic and acidic residues" evidence="4">
    <location>
        <begin position="1"/>
        <end position="11"/>
    </location>
</feature>
<dbReference type="GeneID" id="36587674"/>
<evidence type="ECO:0000259" key="5">
    <source>
        <dbReference type="Pfam" id="PF01071"/>
    </source>
</evidence>
<dbReference type="STRING" id="1095630.A0A2J6TL57"/>
<dbReference type="Gene3D" id="3.30.470.20">
    <property type="entry name" value="ATP-grasp fold, B domain"/>
    <property type="match status" value="1"/>
</dbReference>
<evidence type="ECO:0000256" key="3">
    <source>
        <dbReference type="ARBA" id="ARBA00022840"/>
    </source>
</evidence>
<dbReference type="RefSeq" id="XP_024740655.1">
    <property type="nucleotide sequence ID" value="XM_024879597.1"/>
</dbReference>
<evidence type="ECO:0000313" key="6">
    <source>
        <dbReference type="EMBL" id="PMD63751.1"/>
    </source>
</evidence>
<evidence type="ECO:0000313" key="7">
    <source>
        <dbReference type="Proteomes" id="UP000235371"/>
    </source>
</evidence>
<dbReference type="GO" id="GO:0004637">
    <property type="term" value="F:phosphoribosylamine-glycine ligase activity"/>
    <property type="evidence" value="ECO:0007669"/>
    <property type="project" value="InterPro"/>
</dbReference>
<evidence type="ECO:0000256" key="1">
    <source>
        <dbReference type="ARBA" id="ARBA00022598"/>
    </source>
</evidence>
<evidence type="ECO:0000256" key="2">
    <source>
        <dbReference type="ARBA" id="ARBA00022741"/>
    </source>
</evidence>
<dbReference type="Proteomes" id="UP000235371">
    <property type="component" value="Unassembled WGS sequence"/>
</dbReference>
<keyword evidence="3" id="KW-0067">ATP-binding</keyword>
<dbReference type="OrthoDB" id="2018833at2759"/>
<dbReference type="EMBL" id="KZ613779">
    <property type="protein sequence ID" value="PMD63751.1"/>
    <property type="molecule type" value="Genomic_DNA"/>
</dbReference>
<keyword evidence="1" id="KW-0436">Ligase</keyword>
<gene>
    <name evidence="6" type="ORF">K444DRAFT_609554</name>
</gene>
<dbReference type="GO" id="GO:0009113">
    <property type="term" value="P:purine nucleobase biosynthetic process"/>
    <property type="evidence" value="ECO:0007669"/>
    <property type="project" value="InterPro"/>
</dbReference>
<reference evidence="6 7" key="1">
    <citation type="submission" date="2016-04" db="EMBL/GenBank/DDBJ databases">
        <title>A degradative enzymes factory behind the ericoid mycorrhizal symbiosis.</title>
        <authorList>
            <consortium name="DOE Joint Genome Institute"/>
            <person name="Martino E."/>
            <person name="Morin E."/>
            <person name="Grelet G."/>
            <person name="Kuo A."/>
            <person name="Kohler A."/>
            <person name="Daghino S."/>
            <person name="Barry K."/>
            <person name="Choi C."/>
            <person name="Cichocki N."/>
            <person name="Clum A."/>
            <person name="Copeland A."/>
            <person name="Hainaut M."/>
            <person name="Haridas S."/>
            <person name="Labutti K."/>
            <person name="Lindquist E."/>
            <person name="Lipzen A."/>
            <person name="Khouja H.-R."/>
            <person name="Murat C."/>
            <person name="Ohm R."/>
            <person name="Olson A."/>
            <person name="Spatafora J."/>
            <person name="Veneault-Fourrey C."/>
            <person name="Henrissat B."/>
            <person name="Grigoriev I."/>
            <person name="Martin F."/>
            <person name="Perotto S."/>
        </authorList>
    </citation>
    <scope>NUCLEOTIDE SEQUENCE [LARGE SCALE GENOMIC DNA]</scope>
    <source>
        <strain evidence="6 7">E</strain>
    </source>
</reference>
<dbReference type="InParanoid" id="A0A2J6TL57"/>
<keyword evidence="7" id="KW-1185">Reference proteome</keyword>
<proteinExistence type="predicted"/>
<dbReference type="InterPro" id="IPR020561">
    <property type="entry name" value="PRibGlycinamid_synth_ATP-grasp"/>
</dbReference>
<dbReference type="Pfam" id="PF01071">
    <property type="entry name" value="GARS_A"/>
    <property type="match status" value="1"/>
</dbReference>
<dbReference type="SUPFAM" id="SSF56059">
    <property type="entry name" value="Glutathione synthetase ATP-binding domain-like"/>
    <property type="match status" value="1"/>
</dbReference>
<name>A0A2J6TL57_9HELO</name>
<keyword evidence="2" id="KW-0547">Nucleotide-binding</keyword>
<feature type="domain" description="Phosphoribosylglycinamide synthetase ATP-grasp (A)" evidence="5">
    <location>
        <begin position="1"/>
        <end position="60"/>
    </location>
</feature>
<dbReference type="InterPro" id="IPR000115">
    <property type="entry name" value="PRibGlycinamide_synth"/>
</dbReference>
<dbReference type="AlphaFoldDB" id="A0A2J6TL57"/>
<accession>A0A2J6TL57</accession>
<dbReference type="PANTHER" id="PTHR43472">
    <property type="entry name" value="PHOSPHORIBOSYLAMINE--GLYCINE LIGASE"/>
    <property type="match status" value="1"/>
</dbReference>
<dbReference type="PANTHER" id="PTHR43472:SF1">
    <property type="entry name" value="PHOSPHORIBOSYLAMINE--GLYCINE LIGASE, CHLOROPLASTIC"/>
    <property type="match status" value="1"/>
</dbReference>